<dbReference type="STRING" id="1123491.SAMN02745782_01923"/>
<evidence type="ECO:0000256" key="1">
    <source>
        <dbReference type="ARBA" id="ARBA00009437"/>
    </source>
</evidence>
<evidence type="ECO:0000313" key="7">
    <source>
        <dbReference type="Proteomes" id="UP000190834"/>
    </source>
</evidence>
<dbReference type="FunFam" id="1.10.10.10:FF:000001">
    <property type="entry name" value="LysR family transcriptional regulator"/>
    <property type="match status" value="1"/>
</dbReference>
<dbReference type="SUPFAM" id="SSF46785">
    <property type="entry name" value="Winged helix' DNA-binding domain"/>
    <property type="match status" value="1"/>
</dbReference>
<dbReference type="InterPro" id="IPR005119">
    <property type="entry name" value="LysR_subst-bd"/>
</dbReference>
<evidence type="ECO:0000256" key="2">
    <source>
        <dbReference type="ARBA" id="ARBA00023015"/>
    </source>
</evidence>
<keyword evidence="4" id="KW-0804">Transcription</keyword>
<dbReference type="PANTHER" id="PTHR30537:SF35">
    <property type="entry name" value="TRANSCRIPTIONAL REGULATORY PROTEIN"/>
    <property type="match status" value="1"/>
</dbReference>
<dbReference type="PROSITE" id="PS50931">
    <property type="entry name" value="HTH_LYSR"/>
    <property type="match status" value="1"/>
</dbReference>
<name>A0A1T4PZN7_VIBCI</name>
<dbReference type="InterPro" id="IPR036388">
    <property type="entry name" value="WH-like_DNA-bd_sf"/>
</dbReference>
<dbReference type="RefSeq" id="WP_078926313.1">
    <property type="nucleotide sequence ID" value="NZ_FUXB01000009.1"/>
</dbReference>
<proteinExistence type="inferred from homology"/>
<dbReference type="SUPFAM" id="SSF53850">
    <property type="entry name" value="Periplasmic binding protein-like II"/>
    <property type="match status" value="1"/>
</dbReference>
<dbReference type="EMBL" id="FUXB01000009">
    <property type="protein sequence ID" value="SJZ96909.1"/>
    <property type="molecule type" value="Genomic_DNA"/>
</dbReference>
<evidence type="ECO:0000256" key="4">
    <source>
        <dbReference type="ARBA" id="ARBA00023163"/>
    </source>
</evidence>
<dbReference type="Pfam" id="PF03466">
    <property type="entry name" value="LysR_substrate"/>
    <property type="match status" value="1"/>
</dbReference>
<keyword evidence="2" id="KW-0805">Transcription regulation</keyword>
<reference evidence="7" key="1">
    <citation type="submission" date="2017-02" db="EMBL/GenBank/DDBJ databases">
        <authorList>
            <person name="Varghese N."/>
            <person name="Submissions S."/>
        </authorList>
    </citation>
    <scope>NUCLEOTIDE SEQUENCE [LARGE SCALE GENOMIC DNA]</scope>
    <source>
        <strain evidence="7">DSM 19608</strain>
    </source>
</reference>
<keyword evidence="7" id="KW-1185">Reference proteome</keyword>
<keyword evidence="3 6" id="KW-0238">DNA-binding</keyword>
<evidence type="ECO:0000259" key="5">
    <source>
        <dbReference type="PROSITE" id="PS50931"/>
    </source>
</evidence>
<evidence type="ECO:0000313" key="6">
    <source>
        <dbReference type="EMBL" id="SJZ96909.1"/>
    </source>
</evidence>
<dbReference type="InterPro" id="IPR036390">
    <property type="entry name" value="WH_DNA-bd_sf"/>
</dbReference>
<dbReference type="GO" id="GO:0043565">
    <property type="term" value="F:sequence-specific DNA binding"/>
    <property type="evidence" value="ECO:0007669"/>
    <property type="project" value="TreeGrafter"/>
</dbReference>
<evidence type="ECO:0000256" key="3">
    <source>
        <dbReference type="ARBA" id="ARBA00023125"/>
    </source>
</evidence>
<dbReference type="PANTHER" id="PTHR30537">
    <property type="entry name" value="HTH-TYPE TRANSCRIPTIONAL REGULATOR"/>
    <property type="match status" value="1"/>
</dbReference>
<dbReference type="GO" id="GO:0006351">
    <property type="term" value="P:DNA-templated transcription"/>
    <property type="evidence" value="ECO:0007669"/>
    <property type="project" value="TreeGrafter"/>
</dbReference>
<dbReference type="CDD" id="cd08422">
    <property type="entry name" value="PBP2_CrgA_like"/>
    <property type="match status" value="1"/>
</dbReference>
<comment type="similarity">
    <text evidence="1">Belongs to the LysR transcriptional regulatory family.</text>
</comment>
<dbReference type="Gene3D" id="3.40.190.290">
    <property type="match status" value="1"/>
</dbReference>
<accession>A0A1T4PZN7</accession>
<dbReference type="InterPro" id="IPR000847">
    <property type="entry name" value="LysR_HTH_N"/>
</dbReference>
<protein>
    <submittedName>
        <fullName evidence="6">DNA-binding transcriptional regulator, LysR family</fullName>
    </submittedName>
</protein>
<feature type="domain" description="HTH lysR-type" evidence="5">
    <location>
        <begin position="1"/>
        <end position="59"/>
    </location>
</feature>
<dbReference type="Gene3D" id="1.10.10.10">
    <property type="entry name" value="Winged helix-like DNA-binding domain superfamily/Winged helix DNA-binding domain"/>
    <property type="match status" value="1"/>
</dbReference>
<dbReference type="AlphaFoldDB" id="A0A1T4PZN7"/>
<gene>
    <name evidence="6" type="ORF">SAMN02745782_01923</name>
</gene>
<dbReference type="Proteomes" id="UP000190834">
    <property type="component" value="Unassembled WGS sequence"/>
</dbReference>
<organism evidence="6 7">
    <name type="scientific">Vibrio cincinnatiensis DSM 19608</name>
    <dbReference type="NCBI Taxonomy" id="1123491"/>
    <lineage>
        <taxon>Bacteria</taxon>
        <taxon>Pseudomonadati</taxon>
        <taxon>Pseudomonadota</taxon>
        <taxon>Gammaproteobacteria</taxon>
        <taxon>Vibrionales</taxon>
        <taxon>Vibrionaceae</taxon>
        <taxon>Vibrio</taxon>
    </lineage>
</organism>
<dbReference type="GeneID" id="70581606"/>
<dbReference type="Pfam" id="PF00126">
    <property type="entry name" value="HTH_1"/>
    <property type="match status" value="1"/>
</dbReference>
<dbReference type="OrthoDB" id="9786526at2"/>
<sequence>MDKLTAMRSFVEVANVGSFTQAAENLNLSRLQISRHVQEIEGWLKQRLLHRTTRKVSLTAAGEEALKQCEQILHQTAELEMRALEQAQSLSGRIRLSAPIGLAHHLLLDAIESFTEKYPQVTIDVLASDRLAQLVDERVDIALRFTQQPDDHLIARRLFQVDTVICASPHYLTQHPPLHEPNDLRNHNCFIHLSNHKWEFIRDNRSYSVNVNGTLRANDMSLLCRAAVHGKGIVLLPCDLANHYLQTKQLIRLLPDYHIPSSALWAVYLSRSYQSPLVRQFIDFVSEQWSSLAMTLSTESNPSH</sequence>
<dbReference type="InterPro" id="IPR058163">
    <property type="entry name" value="LysR-type_TF_proteobact-type"/>
</dbReference>
<dbReference type="GO" id="GO:0003700">
    <property type="term" value="F:DNA-binding transcription factor activity"/>
    <property type="evidence" value="ECO:0007669"/>
    <property type="project" value="InterPro"/>
</dbReference>